<proteinExistence type="inferred from homology"/>
<dbReference type="InterPro" id="IPR029063">
    <property type="entry name" value="SAM-dependent_MTases_sf"/>
</dbReference>
<evidence type="ECO:0008006" key="8">
    <source>
        <dbReference type="Google" id="ProtNLM"/>
    </source>
</evidence>
<dbReference type="CDD" id="cd02440">
    <property type="entry name" value="AdoMet_MTases"/>
    <property type="match status" value="1"/>
</dbReference>
<reference evidence="6" key="1">
    <citation type="submission" date="2021-01" db="UniProtKB">
        <authorList>
            <consortium name="EnsemblPlants"/>
        </authorList>
    </citation>
    <scope>IDENTIFICATION</scope>
</reference>
<evidence type="ECO:0000256" key="4">
    <source>
        <dbReference type="ARBA" id="ARBA00022723"/>
    </source>
</evidence>
<dbReference type="GO" id="GO:0008171">
    <property type="term" value="F:O-methyltransferase activity"/>
    <property type="evidence" value="ECO:0007669"/>
    <property type="project" value="InterPro"/>
</dbReference>
<comment type="similarity">
    <text evidence="5">Belongs to the class I-like SAM-binding methyltransferase superfamily. Cation-dependent O-methyltransferase family.</text>
</comment>
<dbReference type="OMA" id="NVPEHMR"/>
<dbReference type="InterPro" id="IPR002935">
    <property type="entry name" value="SAM_O-MeTrfase"/>
</dbReference>
<evidence type="ECO:0000313" key="6">
    <source>
        <dbReference type="EnsemblPlants" id="Kaladp0011s0898.1.v1.1"/>
    </source>
</evidence>
<organism evidence="6 7">
    <name type="scientific">Kalanchoe fedtschenkoi</name>
    <name type="common">Lavender scallops</name>
    <name type="synonym">South American air plant</name>
    <dbReference type="NCBI Taxonomy" id="63787"/>
    <lineage>
        <taxon>Eukaryota</taxon>
        <taxon>Viridiplantae</taxon>
        <taxon>Streptophyta</taxon>
        <taxon>Embryophyta</taxon>
        <taxon>Tracheophyta</taxon>
        <taxon>Spermatophyta</taxon>
        <taxon>Magnoliopsida</taxon>
        <taxon>eudicotyledons</taxon>
        <taxon>Gunneridae</taxon>
        <taxon>Pentapetalae</taxon>
        <taxon>Saxifragales</taxon>
        <taxon>Crassulaceae</taxon>
        <taxon>Kalanchoe</taxon>
    </lineage>
</organism>
<evidence type="ECO:0000256" key="1">
    <source>
        <dbReference type="ARBA" id="ARBA00022603"/>
    </source>
</evidence>
<keyword evidence="2" id="KW-0808">Transferase</keyword>
<dbReference type="InterPro" id="IPR050362">
    <property type="entry name" value="Cation-dep_OMT"/>
</dbReference>
<dbReference type="GO" id="GO:0008757">
    <property type="term" value="F:S-adenosylmethionine-dependent methyltransferase activity"/>
    <property type="evidence" value="ECO:0007669"/>
    <property type="project" value="TreeGrafter"/>
</dbReference>
<protein>
    <recommendedName>
        <fullName evidence="8">Caffeoyl-CoA O-methyltransferase</fullName>
    </recommendedName>
</protein>
<evidence type="ECO:0000256" key="2">
    <source>
        <dbReference type="ARBA" id="ARBA00022679"/>
    </source>
</evidence>
<sequence length="233" mass="26223">MFDNVRRGLLKSKALLEYIMETSAYPREHEQLKALRQASAEKLGFKSVMNVPVDEVIFLSMLLKIMNAKRTLEIGVFTGYSLLATALSLPDDGRVTGIDPDKEAYEIGLPFIQKAGVEHKIDFIQADAMPVLDSMVEKGEVGCFDFVFVDADKTDYKHYHERLHQLVKIGGVIAYDNTLFMGTPAMTEEETPEWSRSIREAVIDINKVLVSDSRFEVSQLSVGDGVTLCRRLR</sequence>
<keyword evidence="1" id="KW-0489">Methyltransferase</keyword>
<evidence type="ECO:0000256" key="3">
    <source>
        <dbReference type="ARBA" id="ARBA00022691"/>
    </source>
</evidence>
<name>A0A7N0RIN3_KALFE</name>
<dbReference type="EnsemblPlants" id="Kaladp0011s0898.1.v1.1">
    <property type="protein sequence ID" value="Kaladp0011s0898.1.v1.1"/>
    <property type="gene ID" value="Kaladp0011s0898.v1.1"/>
</dbReference>
<dbReference type="Gramene" id="Kaladp0011s0898.1.v1.1">
    <property type="protein sequence ID" value="Kaladp0011s0898.1.v1.1"/>
    <property type="gene ID" value="Kaladp0011s0898.v1.1"/>
</dbReference>
<dbReference type="GO" id="GO:0046872">
    <property type="term" value="F:metal ion binding"/>
    <property type="evidence" value="ECO:0007669"/>
    <property type="project" value="UniProtKB-KW"/>
</dbReference>
<keyword evidence="4" id="KW-0479">Metal-binding</keyword>
<evidence type="ECO:0000256" key="5">
    <source>
        <dbReference type="ARBA" id="ARBA00023453"/>
    </source>
</evidence>
<evidence type="ECO:0000313" key="7">
    <source>
        <dbReference type="Proteomes" id="UP000594263"/>
    </source>
</evidence>
<dbReference type="PANTHER" id="PTHR10509">
    <property type="entry name" value="O-METHYLTRANSFERASE-RELATED"/>
    <property type="match status" value="1"/>
</dbReference>
<dbReference type="AlphaFoldDB" id="A0A7N0RIN3"/>
<dbReference type="SUPFAM" id="SSF53335">
    <property type="entry name" value="S-adenosyl-L-methionine-dependent methyltransferases"/>
    <property type="match status" value="1"/>
</dbReference>
<keyword evidence="3" id="KW-0949">S-adenosyl-L-methionine</keyword>
<dbReference type="Proteomes" id="UP000594263">
    <property type="component" value="Unplaced"/>
</dbReference>
<accession>A0A7N0RIN3</accession>
<dbReference type="PANTHER" id="PTHR10509:SF34">
    <property type="entry name" value="TAPETUM-SPECIFIC METHYLTRANSFERASE 1"/>
    <property type="match status" value="1"/>
</dbReference>
<dbReference type="Gene3D" id="3.40.50.150">
    <property type="entry name" value="Vaccinia Virus protein VP39"/>
    <property type="match status" value="1"/>
</dbReference>
<dbReference type="Pfam" id="PF01596">
    <property type="entry name" value="Methyltransf_3"/>
    <property type="match status" value="1"/>
</dbReference>
<dbReference type="GO" id="GO:0032259">
    <property type="term" value="P:methylation"/>
    <property type="evidence" value="ECO:0007669"/>
    <property type="project" value="UniProtKB-KW"/>
</dbReference>
<keyword evidence="7" id="KW-1185">Reference proteome</keyword>
<dbReference type="PROSITE" id="PS51682">
    <property type="entry name" value="SAM_OMT_I"/>
    <property type="match status" value="1"/>
</dbReference>